<evidence type="ECO:0000256" key="1">
    <source>
        <dbReference type="ARBA" id="ARBA00004651"/>
    </source>
</evidence>
<evidence type="ECO:0000259" key="9">
    <source>
        <dbReference type="PROSITE" id="PS50928"/>
    </source>
</evidence>
<dbReference type="SUPFAM" id="SSF161098">
    <property type="entry name" value="MetI-like"/>
    <property type="match status" value="1"/>
</dbReference>
<dbReference type="GO" id="GO:0005886">
    <property type="term" value="C:plasma membrane"/>
    <property type="evidence" value="ECO:0007669"/>
    <property type="project" value="UniProtKB-SubCell"/>
</dbReference>
<feature type="domain" description="ABC transmembrane type-1" evidence="9">
    <location>
        <begin position="76"/>
        <end position="276"/>
    </location>
</feature>
<dbReference type="Gene3D" id="1.10.3720.10">
    <property type="entry name" value="MetI-like"/>
    <property type="match status" value="1"/>
</dbReference>
<feature type="transmembrane region" description="Helical" evidence="8">
    <location>
        <begin position="156"/>
        <end position="180"/>
    </location>
</feature>
<evidence type="ECO:0000256" key="3">
    <source>
        <dbReference type="ARBA" id="ARBA00022448"/>
    </source>
</evidence>
<gene>
    <name evidence="10" type="ORF">A1OK_12365</name>
</gene>
<evidence type="ECO:0000256" key="8">
    <source>
        <dbReference type="RuleBase" id="RU363032"/>
    </source>
</evidence>
<organism evidence="10 11">
    <name type="scientific">Enterovibrio norvegicus FF-454</name>
    <dbReference type="NCBI Taxonomy" id="1185651"/>
    <lineage>
        <taxon>Bacteria</taxon>
        <taxon>Pseudomonadati</taxon>
        <taxon>Pseudomonadota</taxon>
        <taxon>Gammaproteobacteria</taxon>
        <taxon>Vibrionales</taxon>
        <taxon>Vibrionaceae</taxon>
        <taxon>Enterovibrio</taxon>
    </lineage>
</organism>
<feature type="transmembrane region" description="Helical" evidence="8">
    <location>
        <begin position="18"/>
        <end position="38"/>
    </location>
</feature>
<feature type="transmembrane region" description="Helical" evidence="8">
    <location>
        <begin position="113"/>
        <end position="136"/>
    </location>
</feature>
<sequence length="288" mass="31580">MIPSLPTNKRFARAYQGYIALFFLFLMLPLVVVAVFSFNDSLFPSLPWNGFTMDWFTGTSEPKVGIFHDRELTDGIGVSLFVAIAVTLCSLTFATTNAFLFERFEFRFKGFCYVLLLLPLVIPGVILGVSILLMSSTIANGIEDSIGWDIEWMRPGLVLVVLGQFAFITTICTLVIAARLRKFDISLEEAALNLGATKTEAVFTITLPFLRPALIGAGIIAFLMSFENFNTTLMLVGSDAPLTIAMFDRLREGSTPVINAVSLLLMVASAMLALASIWVSSRGDQTNT</sequence>
<feature type="transmembrane region" description="Helical" evidence="8">
    <location>
        <begin position="201"/>
        <end position="226"/>
    </location>
</feature>
<dbReference type="PROSITE" id="PS50928">
    <property type="entry name" value="ABC_TM1"/>
    <property type="match status" value="1"/>
</dbReference>
<evidence type="ECO:0000256" key="6">
    <source>
        <dbReference type="ARBA" id="ARBA00022989"/>
    </source>
</evidence>
<feature type="transmembrane region" description="Helical" evidence="8">
    <location>
        <begin position="76"/>
        <end position="101"/>
    </location>
</feature>
<comment type="similarity">
    <text evidence="2">Belongs to the binding-protein-dependent transport system permease family. CysTW subfamily.</text>
</comment>
<comment type="caution">
    <text evidence="10">The sequence shown here is derived from an EMBL/GenBank/DDBJ whole genome shotgun (WGS) entry which is preliminary data.</text>
</comment>
<evidence type="ECO:0000313" key="11">
    <source>
        <dbReference type="Proteomes" id="UP000095039"/>
    </source>
</evidence>
<keyword evidence="7 8" id="KW-0472">Membrane</keyword>
<dbReference type="InterPro" id="IPR000515">
    <property type="entry name" value="MetI-like"/>
</dbReference>
<keyword evidence="5 8" id="KW-0812">Transmembrane</keyword>
<keyword evidence="3 8" id="KW-0813">Transport</keyword>
<proteinExistence type="inferred from homology"/>
<keyword evidence="4" id="KW-1003">Cell membrane</keyword>
<keyword evidence="6 8" id="KW-1133">Transmembrane helix</keyword>
<dbReference type="CDD" id="cd06261">
    <property type="entry name" value="TM_PBP2"/>
    <property type="match status" value="1"/>
</dbReference>
<dbReference type="Pfam" id="PF00528">
    <property type="entry name" value="BPD_transp_1"/>
    <property type="match status" value="1"/>
</dbReference>
<reference evidence="10 11" key="1">
    <citation type="journal article" date="2012" name="Science">
        <title>Ecological populations of bacteria act as socially cohesive units of antibiotic production and resistance.</title>
        <authorList>
            <person name="Cordero O.X."/>
            <person name="Wildschutte H."/>
            <person name="Kirkup B."/>
            <person name="Proehl S."/>
            <person name="Ngo L."/>
            <person name="Hussain F."/>
            <person name="Le Roux F."/>
            <person name="Mincer T."/>
            <person name="Polz M.F."/>
        </authorList>
    </citation>
    <scope>NUCLEOTIDE SEQUENCE [LARGE SCALE GENOMIC DNA]</scope>
    <source>
        <strain evidence="10 11">FF-454</strain>
    </source>
</reference>
<dbReference type="RefSeq" id="WP_016962451.1">
    <property type="nucleotide sequence ID" value="NZ_AJWN02000070.1"/>
</dbReference>
<dbReference type="PANTHER" id="PTHR43848">
    <property type="entry name" value="PUTRESCINE TRANSPORT SYSTEM PERMEASE PROTEIN POTI"/>
    <property type="match status" value="1"/>
</dbReference>
<dbReference type="InterPro" id="IPR051789">
    <property type="entry name" value="Bact_Polyamine_Transport"/>
</dbReference>
<evidence type="ECO:0000313" key="10">
    <source>
        <dbReference type="EMBL" id="OEE60100.1"/>
    </source>
</evidence>
<keyword evidence="11" id="KW-1185">Reference proteome</keyword>
<dbReference type="InterPro" id="IPR035906">
    <property type="entry name" value="MetI-like_sf"/>
</dbReference>
<dbReference type="EMBL" id="AJWN02000070">
    <property type="protein sequence ID" value="OEE60100.1"/>
    <property type="molecule type" value="Genomic_DNA"/>
</dbReference>
<dbReference type="AlphaFoldDB" id="A0A1E5C3P1"/>
<dbReference type="GO" id="GO:0055085">
    <property type="term" value="P:transmembrane transport"/>
    <property type="evidence" value="ECO:0007669"/>
    <property type="project" value="InterPro"/>
</dbReference>
<feature type="transmembrane region" description="Helical" evidence="8">
    <location>
        <begin position="257"/>
        <end position="279"/>
    </location>
</feature>
<name>A0A1E5C3P1_9GAMM</name>
<comment type="subcellular location">
    <subcellularLocation>
        <location evidence="1 8">Cell membrane</location>
        <topology evidence="1 8">Multi-pass membrane protein</topology>
    </subcellularLocation>
</comment>
<dbReference type="Proteomes" id="UP000095039">
    <property type="component" value="Unassembled WGS sequence"/>
</dbReference>
<dbReference type="PANTHER" id="PTHR43848:SF2">
    <property type="entry name" value="PUTRESCINE TRANSPORT SYSTEM PERMEASE PROTEIN POTI"/>
    <property type="match status" value="1"/>
</dbReference>
<evidence type="ECO:0000256" key="4">
    <source>
        <dbReference type="ARBA" id="ARBA00022475"/>
    </source>
</evidence>
<evidence type="ECO:0000256" key="7">
    <source>
        <dbReference type="ARBA" id="ARBA00023136"/>
    </source>
</evidence>
<accession>A0A1E5C3P1</accession>
<protein>
    <submittedName>
        <fullName evidence="10">ABC transporter permease</fullName>
    </submittedName>
</protein>
<evidence type="ECO:0000256" key="2">
    <source>
        <dbReference type="ARBA" id="ARBA00007069"/>
    </source>
</evidence>
<evidence type="ECO:0000256" key="5">
    <source>
        <dbReference type="ARBA" id="ARBA00022692"/>
    </source>
</evidence>